<dbReference type="AlphaFoldDB" id="A0A8R1Z8V9"/>
<evidence type="ECO:0000256" key="3">
    <source>
        <dbReference type="ARBA" id="ARBA00022679"/>
    </source>
</evidence>
<keyword evidence="13" id="KW-1185">Reference proteome</keyword>
<evidence type="ECO:0000259" key="11">
    <source>
        <dbReference type="Pfam" id="PF13880"/>
    </source>
</evidence>
<evidence type="ECO:0000256" key="1">
    <source>
        <dbReference type="ARBA" id="ARBA00004123"/>
    </source>
</evidence>
<dbReference type="InterPro" id="IPR028009">
    <property type="entry name" value="ESCO_Acetyltransf_dom"/>
</dbReference>
<keyword evidence="4" id="KW-0479">Metal-binding</keyword>
<dbReference type="OrthoDB" id="428854at2759"/>
<name>A0A8R1Z8V9_PRIPA</name>
<keyword evidence="7" id="KW-0539">Nucleus</keyword>
<evidence type="ECO:0000256" key="4">
    <source>
        <dbReference type="ARBA" id="ARBA00022723"/>
    </source>
</evidence>
<feature type="domain" description="N-acetyltransferase ESCO zinc-finger" evidence="10">
    <location>
        <begin position="51"/>
        <end position="89"/>
    </location>
</feature>
<keyword evidence="6" id="KW-0862">Zinc</keyword>
<proteinExistence type="inferred from homology"/>
<evidence type="ECO:0000256" key="8">
    <source>
        <dbReference type="ARBA" id="ARBA00023306"/>
    </source>
</evidence>
<dbReference type="GO" id="GO:0008270">
    <property type="term" value="F:zinc ion binding"/>
    <property type="evidence" value="ECO:0007669"/>
    <property type="project" value="UniProtKB-KW"/>
</dbReference>
<organism evidence="12 13">
    <name type="scientific">Pristionchus pacificus</name>
    <name type="common">Parasitic nematode worm</name>
    <dbReference type="NCBI Taxonomy" id="54126"/>
    <lineage>
        <taxon>Eukaryota</taxon>
        <taxon>Metazoa</taxon>
        <taxon>Ecdysozoa</taxon>
        <taxon>Nematoda</taxon>
        <taxon>Chromadorea</taxon>
        <taxon>Rhabditida</taxon>
        <taxon>Rhabditina</taxon>
        <taxon>Diplogasteromorpha</taxon>
        <taxon>Diplogasteroidea</taxon>
        <taxon>Neodiplogasteridae</taxon>
        <taxon>Pristionchus</taxon>
    </lineage>
</organism>
<accession>A0A8R1Z8V9</accession>
<comment type="subcellular location">
    <subcellularLocation>
        <location evidence="1">Nucleus</location>
    </subcellularLocation>
</comment>
<reference evidence="12" key="2">
    <citation type="submission" date="2022-06" db="UniProtKB">
        <authorList>
            <consortium name="EnsemblMetazoa"/>
        </authorList>
    </citation>
    <scope>IDENTIFICATION</scope>
    <source>
        <strain evidence="12">PS312</strain>
    </source>
</reference>
<gene>
    <name evidence="12" type="primary">WBGene00304482</name>
</gene>
<comment type="similarity">
    <text evidence="2">Belongs to the acetyltransferase family. ECO subfamily.</text>
</comment>
<protein>
    <recommendedName>
        <fullName evidence="14">N-acetyltransferase domain-containing protein</fullName>
    </recommendedName>
</protein>
<dbReference type="Proteomes" id="UP000005239">
    <property type="component" value="Unassembled WGS sequence"/>
</dbReference>
<dbReference type="GO" id="GO:0061733">
    <property type="term" value="F:protein-lysine-acetyltransferase activity"/>
    <property type="evidence" value="ECO:0000318"/>
    <property type="project" value="GO_Central"/>
</dbReference>
<dbReference type="InterPro" id="IPR028005">
    <property type="entry name" value="AcTrfase_ESCO_Znf_dom"/>
</dbReference>
<keyword evidence="9" id="KW-0012">Acyltransferase</keyword>
<feature type="domain" description="N-acetyltransferase ESCO acetyl-transferase" evidence="11">
    <location>
        <begin position="243"/>
        <end position="309"/>
    </location>
</feature>
<keyword evidence="8" id="KW-0131">Cell cycle</keyword>
<evidence type="ECO:0000256" key="6">
    <source>
        <dbReference type="ARBA" id="ARBA00022833"/>
    </source>
</evidence>
<dbReference type="GO" id="GO:0000785">
    <property type="term" value="C:chromatin"/>
    <property type="evidence" value="ECO:0000318"/>
    <property type="project" value="GO_Central"/>
</dbReference>
<evidence type="ECO:0000256" key="7">
    <source>
        <dbReference type="ARBA" id="ARBA00023242"/>
    </source>
</evidence>
<evidence type="ECO:0000256" key="5">
    <source>
        <dbReference type="ARBA" id="ARBA00022771"/>
    </source>
</evidence>
<dbReference type="GO" id="GO:0007064">
    <property type="term" value="P:mitotic sister chromatid cohesion"/>
    <property type="evidence" value="ECO:0000318"/>
    <property type="project" value="GO_Central"/>
</dbReference>
<evidence type="ECO:0000313" key="13">
    <source>
        <dbReference type="Proteomes" id="UP000005239"/>
    </source>
</evidence>
<evidence type="ECO:0008006" key="14">
    <source>
        <dbReference type="Google" id="ProtNLM"/>
    </source>
</evidence>
<reference evidence="13" key="1">
    <citation type="journal article" date="2008" name="Nat. Genet.">
        <title>The Pristionchus pacificus genome provides a unique perspective on nematode lifestyle and parasitism.</title>
        <authorList>
            <person name="Dieterich C."/>
            <person name="Clifton S.W."/>
            <person name="Schuster L.N."/>
            <person name="Chinwalla A."/>
            <person name="Delehaunty K."/>
            <person name="Dinkelacker I."/>
            <person name="Fulton L."/>
            <person name="Fulton R."/>
            <person name="Godfrey J."/>
            <person name="Minx P."/>
            <person name="Mitreva M."/>
            <person name="Roeseler W."/>
            <person name="Tian H."/>
            <person name="Witte H."/>
            <person name="Yang S.P."/>
            <person name="Wilson R.K."/>
            <person name="Sommer R.J."/>
        </authorList>
    </citation>
    <scope>NUCLEOTIDE SEQUENCE [LARGE SCALE GENOMIC DNA]</scope>
    <source>
        <strain evidence="13">PS312</strain>
    </source>
</reference>
<evidence type="ECO:0000256" key="2">
    <source>
        <dbReference type="ARBA" id="ARBA00005816"/>
    </source>
</evidence>
<dbReference type="PANTHER" id="PTHR45884">
    <property type="entry name" value="N-ACETYLTRANSFERASE ECO"/>
    <property type="match status" value="1"/>
</dbReference>
<evidence type="ECO:0000313" key="12">
    <source>
        <dbReference type="EnsemblMetazoa" id="PPA46703.1"/>
    </source>
</evidence>
<dbReference type="Pfam" id="PF13878">
    <property type="entry name" value="zf-C2H2_3"/>
    <property type="match status" value="1"/>
</dbReference>
<evidence type="ECO:0000256" key="9">
    <source>
        <dbReference type="ARBA" id="ARBA00023315"/>
    </source>
</evidence>
<evidence type="ECO:0000259" key="10">
    <source>
        <dbReference type="Pfam" id="PF13878"/>
    </source>
</evidence>
<keyword evidence="5" id="KW-0863">Zinc-finger</keyword>
<sequence>LVMSGSNQRRVTEFISKGMKRKPAVVIFDEFTSSPSNNTKKRRIPREIVGQMAIDAGQAKIGAQRCAKCEMVYSLDVESDVIDHDNFCRGTEKMKSLFVKRSTLDAWVKKVLSLVPGHSSYPLTGMCTVVLKVDQACSIINLKTKVEEVVKNHVNKCLGFTEEGSMWNSNLSSTYCDSIASSSQCSFPSPSSSRSFNQSQRKAFMAIVRDEKGISSIAGLVLAESICRAIDVDGEKMIRNNRLVGINRLWVNEEMRRKGIGNTMVDAVRESFYSLQLPTSNVVFSEPTKDGERFARSYVKNDGGRLLVYNLGNVEKWKEVMKKMNERRKIINLDTVEKKEEEKTTVDEEENM</sequence>
<keyword evidence="3" id="KW-0808">Transferase</keyword>
<dbReference type="PANTHER" id="PTHR45884:SF2">
    <property type="entry name" value="N-ACETYLTRANSFERASE ECO"/>
    <property type="match status" value="1"/>
</dbReference>
<dbReference type="GO" id="GO:0005634">
    <property type="term" value="C:nucleus"/>
    <property type="evidence" value="ECO:0000318"/>
    <property type="project" value="GO_Central"/>
</dbReference>
<dbReference type="Pfam" id="PF13880">
    <property type="entry name" value="Acetyltransf_13"/>
    <property type="match status" value="1"/>
</dbReference>
<dbReference type="EnsemblMetazoa" id="PPA46703.1">
    <property type="protein sequence ID" value="PPA46703.1"/>
    <property type="gene ID" value="WBGene00304482"/>
</dbReference>